<dbReference type="Gene3D" id="1.10.357.10">
    <property type="entry name" value="Tetracycline Repressor, domain 2"/>
    <property type="match status" value="1"/>
</dbReference>
<dbReference type="Proteomes" id="UP001602370">
    <property type="component" value="Unassembled WGS sequence"/>
</dbReference>
<dbReference type="InterPro" id="IPR036271">
    <property type="entry name" value="Tet_transcr_reg_TetR-rel_C_sf"/>
</dbReference>
<name>A0ABW6XYE9_9ACTN</name>
<protein>
    <recommendedName>
        <fullName evidence="3">Tetracyclin repressor-like C-terminal domain-containing protein</fullName>
    </recommendedName>
</protein>
<dbReference type="EMBL" id="JBIBDZ010000010">
    <property type="protein sequence ID" value="MFF5922546.1"/>
    <property type="molecule type" value="Genomic_DNA"/>
</dbReference>
<evidence type="ECO:0008006" key="3">
    <source>
        <dbReference type="Google" id="ProtNLM"/>
    </source>
</evidence>
<gene>
    <name evidence="1" type="ORF">ACFY8C_30055</name>
</gene>
<keyword evidence="2" id="KW-1185">Reference proteome</keyword>
<organism evidence="1 2">
    <name type="scientific">Streptomyces flavochromogenes</name>
    <dbReference type="NCBI Taxonomy" id="68199"/>
    <lineage>
        <taxon>Bacteria</taxon>
        <taxon>Bacillati</taxon>
        <taxon>Actinomycetota</taxon>
        <taxon>Actinomycetes</taxon>
        <taxon>Kitasatosporales</taxon>
        <taxon>Streptomycetaceae</taxon>
        <taxon>Streptomyces</taxon>
    </lineage>
</organism>
<dbReference type="SUPFAM" id="SSF48498">
    <property type="entry name" value="Tetracyclin repressor-like, C-terminal domain"/>
    <property type="match status" value="1"/>
</dbReference>
<proteinExistence type="predicted"/>
<dbReference type="RefSeq" id="WP_388309852.1">
    <property type="nucleotide sequence ID" value="NZ_JBIBDZ010000010.1"/>
</dbReference>
<comment type="caution">
    <text evidence="1">The sequence shown here is derived from an EMBL/GenBank/DDBJ whole genome shotgun (WGS) entry which is preliminary data.</text>
</comment>
<reference evidence="1 2" key="1">
    <citation type="submission" date="2024-10" db="EMBL/GenBank/DDBJ databases">
        <title>The Natural Products Discovery Center: Release of the First 8490 Sequenced Strains for Exploring Actinobacteria Biosynthetic Diversity.</title>
        <authorList>
            <person name="Kalkreuter E."/>
            <person name="Kautsar S.A."/>
            <person name="Yang D."/>
            <person name="Bader C.D."/>
            <person name="Teijaro C.N."/>
            <person name="Fluegel L."/>
            <person name="Davis C.M."/>
            <person name="Simpson J.R."/>
            <person name="Lauterbach L."/>
            <person name="Steele A.D."/>
            <person name="Gui C."/>
            <person name="Meng S."/>
            <person name="Li G."/>
            <person name="Viehrig K."/>
            <person name="Ye F."/>
            <person name="Su P."/>
            <person name="Kiefer A.F."/>
            <person name="Nichols A."/>
            <person name="Cepeda A.J."/>
            <person name="Yan W."/>
            <person name="Fan B."/>
            <person name="Jiang Y."/>
            <person name="Adhikari A."/>
            <person name="Zheng C.-J."/>
            <person name="Schuster L."/>
            <person name="Cowan T.M."/>
            <person name="Smanski M.J."/>
            <person name="Chevrette M.G."/>
            <person name="De Carvalho L.P.S."/>
            <person name="Shen B."/>
        </authorList>
    </citation>
    <scope>NUCLEOTIDE SEQUENCE [LARGE SCALE GENOMIC DNA]</scope>
    <source>
        <strain evidence="1 2">NPDC012605</strain>
    </source>
</reference>
<evidence type="ECO:0000313" key="2">
    <source>
        <dbReference type="Proteomes" id="UP001602370"/>
    </source>
</evidence>
<sequence>MPAGVRDRVEADRERLRRRVADWITAFLAGRGRSELDPQVLAHAFVACAGQCGRTALTEPRRFDPEHVARQVELMFPALRPAG</sequence>
<accession>A0ABW6XYE9</accession>
<evidence type="ECO:0000313" key="1">
    <source>
        <dbReference type="EMBL" id="MFF5922546.1"/>
    </source>
</evidence>